<feature type="non-terminal residue" evidence="2">
    <location>
        <position position="1"/>
    </location>
</feature>
<proteinExistence type="predicted"/>
<feature type="compositionally biased region" description="Basic and acidic residues" evidence="1">
    <location>
        <begin position="254"/>
        <end position="275"/>
    </location>
</feature>
<sequence>LEVDPGFQEHVDTAREEARTAAAERTAAEEAERRAALAARFTPSGRTRRGSDTDTRPGPATLTRRGSESGTHGLEVDPGFQEHVDTAREEARTAAAERAAAEEAERRAAERAAEEARLAAERAAAAEEEAARRAALAARFTSTGRARRGSDTDARPDPATLTRRGSESGTHGLGIDPRLQEEARLAAERAAQERAAAEEAARRAALAARFTSTGRTRRGSDTDTRPDPATLTRRGSESGTHGLEVDPVFQTELDTARDAARVTEAPSGKKSDRLKEIAENADQGKRILDPADALGKGVQAPTAAGLGQQATEEAAAAAKPDATPAEASGASAASVLKHDAAAAGVAGASLSAGAELLALGASVADAFRNLKTSLQKKAGAGYHNARRKAKVKAGDAGMSVASTGANAGAIAKEAIKVEGVASTAASAEASGVLSGVAGVAKSIRALGKTGGAIRKYRNLGKLPDAETTHAGLLARLKAPADAEEQRAKAAYDEVVALQRESEQGRPREGWQAAFDAAVRSYEAAAQREAQAKLTYLRALNDARTVDGTKKFARRKQVSKAVKEGMGGGLGEGLKGAGGIATVAIVATGALASNPAGWIVAAAGAGLVVLTAGYKGVRSGYGRFQEVHHPERYTPHGEEVPEAKPTWESLKHAMKVWKKVSKYKRQLAAHKLYDMISRPDTEPELRRSAMDLLVVLKAGPSDHGMDPRTWQESLMDPAAKADWIKEITDQLSSGS</sequence>
<dbReference type="RefSeq" id="WP_399590708.1">
    <property type="nucleotide sequence ID" value="NZ_JBITPR010000009.1"/>
</dbReference>
<protein>
    <submittedName>
        <fullName evidence="2">Uncharacterized protein</fullName>
    </submittedName>
</protein>
<evidence type="ECO:0000313" key="2">
    <source>
        <dbReference type="EMBL" id="MFI7869326.1"/>
    </source>
</evidence>
<evidence type="ECO:0000313" key="3">
    <source>
        <dbReference type="Proteomes" id="UP001614264"/>
    </source>
</evidence>
<feature type="region of interest" description="Disordered" evidence="1">
    <location>
        <begin position="1"/>
        <end position="275"/>
    </location>
</feature>
<keyword evidence="3" id="KW-1185">Reference proteome</keyword>
<feature type="compositionally biased region" description="Basic and acidic residues" evidence="1">
    <location>
        <begin position="26"/>
        <end position="35"/>
    </location>
</feature>
<feature type="compositionally biased region" description="Basic and acidic residues" evidence="1">
    <location>
        <begin position="99"/>
        <end position="120"/>
    </location>
</feature>
<name>A0ABW8B2Y5_9ACTN</name>
<feature type="compositionally biased region" description="Low complexity" evidence="1">
    <location>
        <begin position="203"/>
        <end position="214"/>
    </location>
</feature>
<feature type="compositionally biased region" description="Basic and acidic residues" evidence="1">
    <location>
        <begin position="178"/>
        <end position="202"/>
    </location>
</feature>
<comment type="caution">
    <text evidence="2">The sequence shown here is derived from an EMBL/GenBank/DDBJ whole genome shotgun (WGS) entry which is preliminary data.</text>
</comment>
<feature type="compositionally biased region" description="Basic and acidic residues" evidence="1">
    <location>
        <begin position="7"/>
        <end position="19"/>
    </location>
</feature>
<evidence type="ECO:0000256" key="1">
    <source>
        <dbReference type="SAM" id="MobiDB-lite"/>
    </source>
</evidence>
<dbReference type="Proteomes" id="UP001614264">
    <property type="component" value="Unassembled WGS sequence"/>
</dbReference>
<accession>A0ABW8B2Y5</accession>
<gene>
    <name evidence="2" type="ORF">AB4829_01805</name>
</gene>
<dbReference type="EMBL" id="JBITPR010000009">
    <property type="protein sequence ID" value="MFI7869326.1"/>
    <property type="molecule type" value="Genomic_DNA"/>
</dbReference>
<feature type="compositionally biased region" description="Basic and acidic residues" evidence="1">
    <location>
        <begin position="80"/>
        <end position="92"/>
    </location>
</feature>
<organism evidence="2 3">
    <name type="scientific">Streptomyces salinarius</name>
    <dbReference type="NCBI Taxonomy" id="2762598"/>
    <lineage>
        <taxon>Bacteria</taxon>
        <taxon>Bacillati</taxon>
        <taxon>Actinomycetota</taxon>
        <taxon>Actinomycetes</taxon>
        <taxon>Kitasatosporales</taxon>
        <taxon>Streptomycetaceae</taxon>
        <taxon>Streptomyces</taxon>
    </lineage>
</organism>
<reference evidence="2 3" key="1">
    <citation type="submission" date="2024-07" db="EMBL/GenBank/DDBJ databases">
        <title>Whole genome sequencing of Prodigiosin pigment-producing Streptomyces salinarius isolated from rhizosphere soil of Arachis hypogaea.</title>
        <authorList>
            <person name="Vidhya A."/>
            <person name="Ramya S."/>
        </authorList>
    </citation>
    <scope>NUCLEOTIDE SEQUENCE [LARGE SCALE GENOMIC DNA]</scope>
    <source>
        <strain evidence="2 3">VRMG2420</strain>
    </source>
</reference>